<evidence type="ECO:0008006" key="5">
    <source>
        <dbReference type="Google" id="ProtNLM"/>
    </source>
</evidence>
<dbReference type="Proteomes" id="UP000198571">
    <property type="component" value="Unassembled WGS sequence"/>
</dbReference>
<dbReference type="EMBL" id="FOGT01000001">
    <property type="protein sequence ID" value="SER47059.1"/>
    <property type="molecule type" value="Genomic_DNA"/>
</dbReference>
<keyword evidence="2" id="KW-0560">Oxidoreductase</keyword>
<dbReference type="OrthoDB" id="9803333at2"/>
<name>A0A1H9PGS0_9BACI</name>
<reference evidence="4" key="1">
    <citation type="submission" date="2016-10" db="EMBL/GenBank/DDBJ databases">
        <authorList>
            <person name="Varghese N."/>
            <person name="Submissions S."/>
        </authorList>
    </citation>
    <scope>NUCLEOTIDE SEQUENCE [LARGE SCALE GENOMIC DNA]</scope>
    <source>
        <strain evidence="4">S9</strain>
    </source>
</reference>
<gene>
    <name evidence="3" type="ORF">SAMN05518684_101296</name>
</gene>
<dbReference type="Gene3D" id="3.40.50.720">
    <property type="entry name" value="NAD(P)-binding Rossmann-like Domain"/>
    <property type="match status" value="1"/>
</dbReference>
<comment type="similarity">
    <text evidence="1">Belongs to the short-chain dehydrogenases/reductases (SDR) family.</text>
</comment>
<protein>
    <recommendedName>
        <fullName evidence="5">NAD(P)-dependent dehydrogenase, short-chain alcohol dehydrogenase family</fullName>
    </recommendedName>
</protein>
<organism evidence="3 4">
    <name type="scientific">Salipaludibacillus aurantiacus</name>
    <dbReference type="NCBI Taxonomy" id="1601833"/>
    <lineage>
        <taxon>Bacteria</taxon>
        <taxon>Bacillati</taxon>
        <taxon>Bacillota</taxon>
        <taxon>Bacilli</taxon>
        <taxon>Bacillales</taxon>
        <taxon>Bacillaceae</taxon>
    </lineage>
</organism>
<dbReference type="Pfam" id="PF13561">
    <property type="entry name" value="adh_short_C2"/>
    <property type="match status" value="1"/>
</dbReference>
<dbReference type="PRINTS" id="PR00081">
    <property type="entry name" value="GDHRDH"/>
</dbReference>
<evidence type="ECO:0000256" key="2">
    <source>
        <dbReference type="ARBA" id="ARBA00023002"/>
    </source>
</evidence>
<dbReference type="STRING" id="1601833.SAMN05518684_101296"/>
<dbReference type="PANTHER" id="PTHR24321">
    <property type="entry name" value="DEHYDROGENASES, SHORT CHAIN"/>
    <property type="match status" value="1"/>
</dbReference>
<dbReference type="InterPro" id="IPR002347">
    <property type="entry name" value="SDR_fam"/>
</dbReference>
<dbReference type="CDD" id="cd05233">
    <property type="entry name" value="SDR_c"/>
    <property type="match status" value="1"/>
</dbReference>
<accession>A0A1H9PGS0</accession>
<dbReference type="InterPro" id="IPR036291">
    <property type="entry name" value="NAD(P)-bd_dom_sf"/>
</dbReference>
<dbReference type="InterPro" id="IPR020904">
    <property type="entry name" value="Sc_DH/Rdtase_CS"/>
</dbReference>
<dbReference type="GO" id="GO:0008206">
    <property type="term" value="P:bile acid metabolic process"/>
    <property type="evidence" value="ECO:0007669"/>
    <property type="project" value="UniProtKB-ARBA"/>
</dbReference>
<dbReference type="RefSeq" id="WP_093047221.1">
    <property type="nucleotide sequence ID" value="NZ_FOGT01000001.1"/>
</dbReference>
<dbReference type="PROSITE" id="PS00061">
    <property type="entry name" value="ADH_SHORT"/>
    <property type="match status" value="1"/>
</dbReference>
<dbReference type="FunFam" id="3.40.50.720:FF:000084">
    <property type="entry name" value="Short-chain dehydrogenase reductase"/>
    <property type="match status" value="1"/>
</dbReference>
<dbReference type="GO" id="GO:0016491">
    <property type="term" value="F:oxidoreductase activity"/>
    <property type="evidence" value="ECO:0007669"/>
    <property type="project" value="UniProtKB-KW"/>
</dbReference>
<proteinExistence type="inferred from homology"/>
<sequence>MTKQKQVVVTGAAQGIGKSIAERFAQQGNHVWLIDINEQTGKQTEEIFLKEGLKVTFAAVDVKEPNEIERFFDRVKKLGLTINTLINNAGVSRFLPLDDLTLEEWELVMNTNVRSALLFSQGGSKVMEPGSSIINIASTRAVMSEPGSEAYAASKGALLSLTHALASSLASSGIRVNAVSPGWIQTENYEQLREDDHRQHWSGRVGRPDDIARTCLFLADESNDFITGENIVADGGMTRKMIYRD</sequence>
<dbReference type="SUPFAM" id="SSF51735">
    <property type="entry name" value="NAD(P)-binding Rossmann-fold domains"/>
    <property type="match status" value="1"/>
</dbReference>
<dbReference type="AlphaFoldDB" id="A0A1H9PGS0"/>
<keyword evidence="4" id="KW-1185">Reference proteome</keyword>
<evidence type="ECO:0000256" key="1">
    <source>
        <dbReference type="ARBA" id="ARBA00006484"/>
    </source>
</evidence>
<evidence type="ECO:0000313" key="3">
    <source>
        <dbReference type="EMBL" id="SER47059.1"/>
    </source>
</evidence>
<dbReference type="PANTHER" id="PTHR24321:SF8">
    <property type="entry name" value="ESTRADIOL 17-BETA-DEHYDROGENASE 8-RELATED"/>
    <property type="match status" value="1"/>
</dbReference>
<evidence type="ECO:0000313" key="4">
    <source>
        <dbReference type="Proteomes" id="UP000198571"/>
    </source>
</evidence>
<dbReference type="PRINTS" id="PR00080">
    <property type="entry name" value="SDRFAMILY"/>
</dbReference>